<dbReference type="Proteomes" id="UP000009131">
    <property type="component" value="Unassembled WGS sequence"/>
</dbReference>
<reference evidence="2 3" key="2">
    <citation type="journal article" date="2012" name="Open Biol.">
        <title>Characteristics of nucleosomes and linker DNA regions on the genome of the basidiomycete Mixia osmundae revealed by mono- and dinucleosome mapping.</title>
        <authorList>
            <person name="Nishida H."/>
            <person name="Kondo S."/>
            <person name="Matsumoto T."/>
            <person name="Suzuki Y."/>
            <person name="Yoshikawa H."/>
            <person name="Taylor T.D."/>
            <person name="Sugiyama J."/>
        </authorList>
    </citation>
    <scope>NUCLEOTIDE SEQUENCE [LARGE SCALE GENOMIC DNA]</scope>
    <source>
        <strain evidence="3">CBS 9802 / IAM 14324 / JCM 22182 / KY 12970</strain>
    </source>
</reference>
<feature type="compositionally biased region" description="Basic and acidic residues" evidence="1">
    <location>
        <begin position="205"/>
        <end position="214"/>
    </location>
</feature>
<dbReference type="Gene3D" id="3.80.10.10">
    <property type="entry name" value="Ribonuclease Inhibitor"/>
    <property type="match status" value="1"/>
</dbReference>
<feature type="compositionally biased region" description="Polar residues" evidence="1">
    <location>
        <begin position="158"/>
        <end position="172"/>
    </location>
</feature>
<organism evidence="2 3">
    <name type="scientific">Mixia osmundae (strain CBS 9802 / IAM 14324 / JCM 22182 / KY 12970)</name>
    <dbReference type="NCBI Taxonomy" id="764103"/>
    <lineage>
        <taxon>Eukaryota</taxon>
        <taxon>Fungi</taxon>
        <taxon>Dikarya</taxon>
        <taxon>Basidiomycota</taxon>
        <taxon>Pucciniomycotina</taxon>
        <taxon>Mixiomycetes</taxon>
        <taxon>Mixiales</taxon>
        <taxon>Mixiaceae</taxon>
        <taxon>Mixia</taxon>
    </lineage>
</organism>
<evidence type="ECO:0000313" key="2">
    <source>
        <dbReference type="EMBL" id="GAA94129.1"/>
    </source>
</evidence>
<dbReference type="InterPro" id="IPR032675">
    <property type="entry name" value="LRR_dom_sf"/>
</dbReference>
<dbReference type="InParanoid" id="G7DU69"/>
<dbReference type="EMBL" id="BABT02000028">
    <property type="protein sequence ID" value="GAA94129.1"/>
    <property type="molecule type" value="Genomic_DNA"/>
</dbReference>
<dbReference type="OrthoDB" id="9994419at2759"/>
<dbReference type="SUPFAM" id="SSF52047">
    <property type="entry name" value="RNI-like"/>
    <property type="match status" value="1"/>
</dbReference>
<name>G7DU69_MIXOS</name>
<evidence type="ECO:0000256" key="1">
    <source>
        <dbReference type="SAM" id="MobiDB-lite"/>
    </source>
</evidence>
<keyword evidence="3" id="KW-1185">Reference proteome</keyword>
<reference evidence="2 3" key="1">
    <citation type="journal article" date="2011" name="J. Gen. Appl. Microbiol.">
        <title>Draft genome sequencing of the enigmatic basidiomycete Mixia osmundae.</title>
        <authorList>
            <person name="Nishida H."/>
            <person name="Nagatsuka Y."/>
            <person name="Sugiyama J."/>
        </authorList>
    </citation>
    <scope>NUCLEOTIDE SEQUENCE [LARGE SCALE GENOMIC DNA]</scope>
    <source>
        <strain evidence="3">CBS 9802 / IAM 14324 / JCM 22182 / KY 12970</strain>
    </source>
</reference>
<protein>
    <submittedName>
        <fullName evidence="2">Uncharacterized protein</fullName>
    </submittedName>
</protein>
<dbReference type="HOGENOM" id="CLU_255053_0_0_1"/>
<dbReference type="GO" id="GO:0019005">
    <property type="term" value="C:SCF ubiquitin ligase complex"/>
    <property type="evidence" value="ECO:0007669"/>
    <property type="project" value="TreeGrafter"/>
</dbReference>
<feature type="compositionally biased region" description="Polar residues" evidence="1">
    <location>
        <begin position="220"/>
        <end position="232"/>
    </location>
</feature>
<dbReference type="eggNOG" id="ENOG502RZR3">
    <property type="taxonomic scope" value="Eukaryota"/>
</dbReference>
<accession>G7DU69</accession>
<dbReference type="PANTHER" id="PTHR13318">
    <property type="entry name" value="PARTNER OF PAIRED, ISOFORM B-RELATED"/>
    <property type="match status" value="1"/>
</dbReference>
<proteinExistence type="predicted"/>
<dbReference type="RefSeq" id="XP_014569567.1">
    <property type="nucleotide sequence ID" value="XM_014714081.1"/>
</dbReference>
<dbReference type="STRING" id="764103.G7DU69"/>
<sequence>MDSATDNRLPRLPPELINLILSALFESLLPRASLDPYLAVDRDASTGYSTGNVTPSINSRPSYSTGRRGSIAPVTLLSRPIDSSPAIFARLSLVNRTWYGEARKYLWRELHVGFPTTFAKLVATVGVQQEDSDDDEEEADSPGPRGRSLPSTPEIPGTASTSIRRESQTASPERSRGRSPSMRRKKDIDEPIWPVRQRSSSRARSRSESLDARRMRLNQKDTQQYTPPTSREASPARFLEVPNQSIEMVMQGLPTPPLVALEDDQITFEEEKRRHQSNPGLHTQMISFAAFRTHGMARTGAQGQHQRFVTATRLLNLLRSTRDLGSLLVNRTEREAILAKLLEPRSRAQSELFEDYSIGHLTAVGFSEYQDSAISAEVLLELLLRGGIEAEYEELQGATISCNVGTDVGLHATPLEALDMCGCVSARMIDAIQELIETYRLVTLQGHAGDQQTRRFTLLRTRFPHLKRLGMSHTLLRPALLEAFVVSFPNLTHLDLSHSRASASLLDALGRMPGMRLRSLNLASCKGLTSHSIERLLVGSGPDPTPDVVTAELVELSLHGDESTHSPLTAADLHRILTLAPCIRSGRLRVFDISSTAVTDAALLSMPDQPSLLDLGLAHCIWLTLDGVTDFLRGKASNVEILDVRGSFLGAPVNLLGARAGTMPVSNLGRTESPSRIPRTRPSLDVMALHSKLIFPLCQTLGTFTKEDDSRTYVRRVSHLRCVELDDTTLEDIQGGAFGFAVVNGRGKRGWYIDTSVTSIPSHIAEDTSRRSLVKLDSESDVTRALRFLSSSPGSASADIGWHAQKSSILRDAGLLGRDAGLYAFHAFQHRKARRLKRQQRARLDTFFTPLDATPHKEHYVTLALAGLASTSLAHTGSSHASGLEARELHRRAIKGPFSKLVASKKLTSKQKAAQQFCRDFTGTCYKTCFAGNYGKEVSIVFECQAAGNGYDFGCSCNGKDKTNTVLNKIGKAHLTPQTVLLTTSTDTVSSTATTTVTEGVLVNNTKPVTVDVTSTVTVPTTTVVKLTTVTDGTTITKEVTKTAITLPTVVSKLVAPAVLVKSSNTDNSLCLAFTDTCKSQCRYDGSLAGTLTCKKGSNGHYALKCKCLDGKDFTRQALAQVEHKSPHSTTIPVVGTTTVLQTQSVTVTKDYYTNVGPTVTDVHLKTVKKGATTTTTTVYAKATHTTTSTTIIAAAASGVVQLRTSSKKLGYISENYSTRMNGKKSSSPLPFYGTTTKRNSALEVFFAKVGNSSYYNLMSINGVDPRYPALGGIVPHGNSATFGPKKLGYAILSDVAPSSGEPSSAGNAYAVPSLSESAIWNVSTIGHTLAASWTNPGGKIKKTQALYDPKDDAIIIAGDYKTYHARYPGYGVPITLSFTPYLNSNSTK</sequence>
<gene>
    <name evidence="2" type="primary">Mo00777</name>
    <name evidence="2" type="ORF">E5Q_00777</name>
</gene>
<feature type="compositionally biased region" description="Acidic residues" evidence="1">
    <location>
        <begin position="130"/>
        <end position="140"/>
    </location>
</feature>
<evidence type="ECO:0000313" key="3">
    <source>
        <dbReference type="Proteomes" id="UP000009131"/>
    </source>
</evidence>
<dbReference type="GO" id="GO:0031146">
    <property type="term" value="P:SCF-dependent proteasomal ubiquitin-dependent protein catabolic process"/>
    <property type="evidence" value="ECO:0007669"/>
    <property type="project" value="TreeGrafter"/>
</dbReference>
<feature type="region of interest" description="Disordered" evidence="1">
    <location>
        <begin position="127"/>
        <end position="235"/>
    </location>
</feature>
<comment type="caution">
    <text evidence="2">The sequence shown here is derived from an EMBL/GenBank/DDBJ whole genome shotgun (WGS) entry which is preliminary data.</text>
</comment>